<evidence type="ECO:0000256" key="5">
    <source>
        <dbReference type="SAM" id="MobiDB-lite"/>
    </source>
</evidence>
<keyword evidence="4 6" id="KW-0472">Membrane</keyword>
<feature type="region of interest" description="Disordered" evidence="5">
    <location>
        <begin position="369"/>
        <end position="410"/>
    </location>
</feature>
<evidence type="ECO:0000256" key="3">
    <source>
        <dbReference type="ARBA" id="ARBA00022989"/>
    </source>
</evidence>
<gene>
    <name evidence="7" type="ORF">MFLAVUS_008486</name>
</gene>
<evidence type="ECO:0000256" key="1">
    <source>
        <dbReference type="ARBA" id="ARBA00004141"/>
    </source>
</evidence>
<evidence type="ECO:0000256" key="2">
    <source>
        <dbReference type="ARBA" id="ARBA00022692"/>
    </source>
</evidence>
<keyword evidence="3 6" id="KW-1133">Transmembrane helix</keyword>
<dbReference type="InterPro" id="IPR005178">
    <property type="entry name" value="Ostalpha/TMEM184C"/>
</dbReference>
<dbReference type="Pfam" id="PF03619">
    <property type="entry name" value="Solute_trans_a"/>
    <property type="match status" value="1"/>
</dbReference>
<feature type="transmembrane region" description="Helical" evidence="6">
    <location>
        <begin position="200"/>
        <end position="227"/>
    </location>
</feature>
<keyword evidence="8" id="KW-1185">Reference proteome</keyword>
<sequence>MLKPEITCPTTPGLSTGGLYPGLDWSYVKSNPTENWHVVGWLVCLAMIFVTWIVTLTVVVKHLRNYYEPQIQRHKLRVLLFPPVYATLAWFAYLRFDYSTTIMFFAVVFEAFAVFNLFTTLQAYLKPFRIEAGDMKEPVDTKIMFIFKCHLPSKWGMHYRIITDILVFQYPIWALLDSFMSIFAELKGRYCEGIYSFKGAYVYLTIINFTSLSIILTALFTYLDVFHPEWVRGKVKAHGMFWCVKGPIMFNFYFGEILLSILATTGVIKGTDGTNGSIAWSVEAVKNGIYIIIICSVMMIDSFMMLRFFGPGDNIQNAASTGQTKKMTPWRAFVDGYLAYIPEFLHNCLCCGVDSYKLMKKRKALRKKKKLEAVNSNNPTDHLLSEEGEKNNNNNNTSYRMNELGEHTSV</sequence>
<comment type="caution">
    <text evidence="7">The sequence shown here is derived from an EMBL/GenBank/DDBJ whole genome shotgun (WGS) entry which is preliminary data.</text>
</comment>
<evidence type="ECO:0000256" key="6">
    <source>
        <dbReference type="SAM" id="Phobius"/>
    </source>
</evidence>
<feature type="transmembrane region" description="Helical" evidence="6">
    <location>
        <begin position="102"/>
        <end position="125"/>
    </location>
</feature>
<feature type="transmembrane region" description="Helical" evidence="6">
    <location>
        <begin position="248"/>
        <end position="268"/>
    </location>
</feature>
<keyword evidence="2 6" id="KW-0812">Transmembrane</keyword>
<feature type="transmembrane region" description="Helical" evidence="6">
    <location>
        <begin position="38"/>
        <end position="58"/>
    </location>
</feature>
<organism evidence="7 8">
    <name type="scientific">Mucor flavus</name>
    <dbReference type="NCBI Taxonomy" id="439312"/>
    <lineage>
        <taxon>Eukaryota</taxon>
        <taxon>Fungi</taxon>
        <taxon>Fungi incertae sedis</taxon>
        <taxon>Mucoromycota</taxon>
        <taxon>Mucoromycotina</taxon>
        <taxon>Mucoromycetes</taxon>
        <taxon>Mucorales</taxon>
        <taxon>Mucorineae</taxon>
        <taxon>Mucoraceae</taxon>
        <taxon>Mucor</taxon>
    </lineage>
</organism>
<feature type="transmembrane region" description="Helical" evidence="6">
    <location>
        <begin position="161"/>
        <end position="180"/>
    </location>
</feature>
<dbReference type="EMBL" id="BAABUK010000023">
    <property type="protein sequence ID" value="GAA5814982.1"/>
    <property type="molecule type" value="Genomic_DNA"/>
</dbReference>
<feature type="transmembrane region" description="Helical" evidence="6">
    <location>
        <begin position="78"/>
        <end position="96"/>
    </location>
</feature>
<comment type="subcellular location">
    <subcellularLocation>
        <location evidence="1">Membrane</location>
        <topology evidence="1">Multi-pass membrane protein</topology>
    </subcellularLocation>
</comment>
<reference evidence="7 8" key="1">
    <citation type="submission" date="2024-04" db="EMBL/GenBank/DDBJ databases">
        <title>genome sequences of Mucor flavus KT1a and Helicostylum pulchrum KT1b strains isolated from the surface of a dry-aged beef.</title>
        <authorList>
            <person name="Toyotome T."/>
            <person name="Hosono M."/>
            <person name="Torimaru M."/>
            <person name="Fukuda K."/>
            <person name="Mikami N."/>
        </authorList>
    </citation>
    <scope>NUCLEOTIDE SEQUENCE [LARGE SCALE GENOMIC DNA]</scope>
    <source>
        <strain evidence="7 8">KT1a</strain>
    </source>
</reference>
<dbReference type="PANTHER" id="PTHR23423">
    <property type="entry name" value="ORGANIC SOLUTE TRANSPORTER-RELATED"/>
    <property type="match status" value="1"/>
</dbReference>
<protein>
    <recommendedName>
        <fullName evidence="9">DUF300-domain-containing protein</fullName>
    </recommendedName>
</protein>
<dbReference type="SMART" id="SM01417">
    <property type="entry name" value="Solute_trans_a"/>
    <property type="match status" value="1"/>
</dbReference>
<evidence type="ECO:0008006" key="9">
    <source>
        <dbReference type="Google" id="ProtNLM"/>
    </source>
</evidence>
<evidence type="ECO:0000313" key="8">
    <source>
        <dbReference type="Proteomes" id="UP001473302"/>
    </source>
</evidence>
<evidence type="ECO:0000313" key="7">
    <source>
        <dbReference type="EMBL" id="GAA5814982.1"/>
    </source>
</evidence>
<name>A0ABP9Z7A1_9FUNG</name>
<dbReference type="Proteomes" id="UP001473302">
    <property type="component" value="Unassembled WGS sequence"/>
</dbReference>
<evidence type="ECO:0000256" key="4">
    <source>
        <dbReference type="ARBA" id="ARBA00023136"/>
    </source>
</evidence>
<accession>A0ABP9Z7A1</accession>
<proteinExistence type="predicted"/>
<feature type="transmembrane region" description="Helical" evidence="6">
    <location>
        <begin position="288"/>
        <end position="309"/>
    </location>
</feature>